<dbReference type="AlphaFoldDB" id="A0A3N4JY74"/>
<keyword evidence="1" id="KW-0812">Transmembrane</keyword>
<keyword evidence="1" id="KW-1133">Transmembrane helix</keyword>
<protein>
    <submittedName>
        <fullName evidence="2">Uncharacterized protein</fullName>
    </submittedName>
</protein>
<sequence>MALWNNIKLNVWLVRGFAFQPIVVPLSFPWLFQFLPHGLIVSLKVNSRTHKKLSQ</sequence>
<evidence type="ECO:0000313" key="3">
    <source>
        <dbReference type="Proteomes" id="UP000276215"/>
    </source>
</evidence>
<organism evidence="2 3">
    <name type="scientific">Choiromyces venosus 120613-1</name>
    <dbReference type="NCBI Taxonomy" id="1336337"/>
    <lineage>
        <taxon>Eukaryota</taxon>
        <taxon>Fungi</taxon>
        <taxon>Dikarya</taxon>
        <taxon>Ascomycota</taxon>
        <taxon>Pezizomycotina</taxon>
        <taxon>Pezizomycetes</taxon>
        <taxon>Pezizales</taxon>
        <taxon>Tuberaceae</taxon>
        <taxon>Choiromyces</taxon>
    </lineage>
</organism>
<keyword evidence="3" id="KW-1185">Reference proteome</keyword>
<evidence type="ECO:0000256" key="1">
    <source>
        <dbReference type="SAM" id="Phobius"/>
    </source>
</evidence>
<keyword evidence="1" id="KW-0472">Membrane</keyword>
<feature type="transmembrane region" description="Helical" evidence="1">
    <location>
        <begin position="12"/>
        <end position="32"/>
    </location>
</feature>
<gene>
    <name evidence="2" type="ORF">L873DRAFT_1800799</name>
</gene>
<dbReference type="Proteomes" id="UP000276215">
    <property type="component" value="Unassembled WGS sequence"/>
</dbReference>
<proteinExistence type="predicted"/>
<dbReference type="EMBL" id="ML120363">
    <property type="protein sequence ID" value="RPB03250.1"/>
    <property type="molecule type" value="Genomic_DNA"/>
</dbReference>
<evidence type="ECO:0000313" key="2">
    <source>
        <dbReference type="EMBL" id="RPB03250.1"/>
    </source>
</evidence>
<name>A0A3N4JY74_9PEZI</name>
<reference evidence="2 3" key="1">
    <citation type="journal article" date="2018" name="Nat. Ecol. Evol.">
        <title>Pezizomycetes genomes reveal the molecular basis of ectomycorrhizal truffle lifestyle.</title>
        <authorList>
            <person name="Murat C."/>
            <person name="Payen T."/>
            <person name="Noel B."/>
            <person name="Kuo A."/>
            <person name="Morin E."/>
            <person name="Chen J."/>
            <person name="Kohler A."/>
            <person name="Krizsan K."/>
            <person name="Balestrini R."/>
            <person name="Da Silva C."/>
            <person name="Montanini B."/>
            <person name="Hainaut M."/>
            <person name="Levati E."/>
            <person name="Barry K.W."/>
            <person name="Belfiori B."/>
            <person name="Cichocki N."/>
            <person name="Clum A."/>
            <person name="Dockter R.B."/>
            <person name="Fauchery L."/>
            <person name="Guy J."/>
            <person name="Iotti M."/>
            <person name="Le Tacon F."/>
            <person name="Lindquist E.A."/>
            <person name="Lipzen A."/>
            <person name="Malagnac F."/>
            <person name="Mello A."/>
            <person name="Molinier V."/>
            <person name="Miyauchi S."/>
            <person name="Poulain J."/>
            <person name="Riccioni C."/>
            <person name="Rubini A."/>
            <person name="Sitrit Y."/>
            <person name="Splivallo R."/>
            <person name="Traeger S."/>
            <person name="Wang M."/>
            <person name="Zifcakova L."/>
            <person name="Wipf D."/>
            <person name="Zambonelli A."/>
            <person name="Paolocci F."/>
            <person name="Nowrousian M."/>
            <person name="Ottonello S."/>
            <person name="Baldrian P."/>
            <person name="Spatafora J.W."/>
            <person name="Henrissat B."/>
            <person name="Nagy L.G."/>
            <person name="Aury J.M."/>
            <person name="Wincker P."/>
            <person name="Grigoriev I.V."/>
            <person name="Bonfante P."/>
            <person name="Martin F.M."/>
        </authorList>
    </citation>
    <scope>NUCLEOTIDE SEQUENCE [LARGE SCALE GENOMIC DNA]</scope>
    <source>
        <strain evidence="2 3">120613-1</strain>
    </source>
</reference>
<accession>A0A3N4JY74</accession>